<dbReference type="SUPFAM" id="SSF53098">
    <property type="entry name" value="Ribonuclease H-like"/>
    <property type="match status" value="1"/>
</dbReference>
<evidence type="ECO:0000313" key="15">
    <source>
        <dbReference type="Proteomes" id="UP001319045"/>
    </source>
</evidence>
<reference evidence="14 15" key="1">
    <citation type="journal article" date="2022" name="Int. J. Syst. Evol. Microbiol.">
        <title>Prevotella herbatica sp. nov., a plant polysaccharide-decomposing anaerobic bacterium isolated from a methanogenic reactor.</title>
        <authorList>
            <person name="Uek A."/>
            <person name="Tonouchi A."/>
            <person name="Kaku N."/>
            <person name="Ueki K."/>
        </authorList>
    </citation>
    <scope>NUCLEOTIDE SEQUENCE [LARGE SCALE GENOMIC DNA]</scope>
    <source>
        <strain evidence="14 15">WR041</strain>
    </source>
</reference>
<sequence>MSNTFIPDASQQKVIDINNGYHLVLAPPGCGKTQILACRVGHAHDVGVPYSEMLCLTFTNRAARGMQQRINDNINDDTSDLFVGNVHRFCSRYLYDSCIVAASSSIIDDTDALSIMCQYTNDDEQEVTASYKRMREYNEAIFLSHLMYQINHEYPRDLRLHADCLNSDDVKVLDAICKSHKMPFTAKSMNDIYMNTDFYRDSCSELGMQQIIYVTLKKMQLARNYEKYKETNNLLDFEDILLLSYDSLKNKSLETTKESKSTYSWIQVDEVQDLNPLQLAIIDLLSPQEDNKVVVYLGDPQQSIFSFMGAKMSTLELLSNRCKRNIHTLSHNHRSPKYLLDTFNAYAVETLNISPDILPTTDYVPQTIGNELQLFQSETIDTEYLDAAQQAIRLGDESAEDTTAIIVSSNRDADAVSNALKTMHASHFKISGDDLFSSPQIKLLFAHLTILSNENNFIAWARLLNGMKVFQTTTAARNFVQSCEDRAMLPLDFLLYEDSTYIQQFVRAYETKEITIFDTETTGLDVFNDDILQIAAVKIRNGKIVDGSQLSIYLESDKPIPEMLGDIVNPIIEERKHQSLVSRKDALKKFLDYIGDSVLLGHNADYDINILKNNVRRELGEEEINDKLMSPYIDSLRLIKLLRPQLRQYKLKYLLEMLHLEGENSHLADADVDATRSLVEYCYSKAKEVVDSQLQFMQQKRVKDRVETLRDNYGKIYAETRNMLWKETGDNKILVSKLKQMYDNLLAADIIQPLDNISYIFNYIASDVINSSDNSALITQLSNHMLEINTLKEADLCGSDTINEKIFVTTVHKAKGLEFDNVIVFDAIEGRYPNYYSKNNKTMLDEDARKFYVAITRTRKRLIIMQSCFRVDYRGYRQPVPLTRFADSIKKSSNIWSVVSNKK</sequence>
<proteinExistence type="inferred from homology"/>
<keyword evidence="5 12" id="KW-0067">ATP-binding</keyword>
<dbReference type="Pfam" id="PF00929">
    <property type="entry name" value="RNase_T"/>
    <property type="match status" value="1"/>
</dbReference>
<dbReference type="Gene3D" id="3.40.50.300">
    <property type="entry name" value="P-loop containing nucleotide triphosphate hydrolases"/>
    <property type="match status" value="4"/>
</dbReference>
<keyword evidence="4 12" id="KW-0347">Helicase</keyword>
<dbReference type="Gene3D" id="3.30.420.10">
    <property type="entry name" value="Ribonuclease H-like superfamily/Ribonuclease H"/>
    <property type="match status" value="1"/>
</dbReference>
<comment type="similarity">
    <text evidence="1">Belongs to the helicase family. UvrD subfamily.</text>
</comment>
<dbReference type="SUPFAM" id="SSF52540">
    <property type="entry name" value="P-loop containing nucleoside triphosphate hydrolases"/>
    <property type="match status" value="1"/>
</dbReference>
<dbReference type="RefSeq" id="WP_207153467.1">
    <property type="nucleotide sequence ID" value="NZ_AP024484.1"/>
</dbReference>
<dbReference type="PROSITE" id="PS51198">
    <property type="entry name" value="UVRD_HELICASE_ATP_BIND"/>
    <property type="match status" value="1"/>
</dbReference>
<protein>
    <recommendedName>
        <fullName evidence="9">DNA 3'-5' helicase</fullName>
        <ecNumber evidence="9">5.6.2.4</ecNumber>
    </recommendedName>
    <alternativeName>
        <fullName evidence="10">DNA 3'-5' helicase II</fullName>
    </alternativeName>
</protein>
<evidence type="ECO:0000256" key="12">
    <source>
        <dbReference type="PROSITE-ProRule" id="PRU00560"/>
    </source>
</evidence>
<dbReference type="GO" id="GO:0004386">
    <property type="term" value="F:helicase activity"/>
    <property type="evidence" value="ECO:0007669"/>
    <property type="project" value="UniProtKB-KW"/>
</dbReference>
<dbReference type="Pfam" id="PF00580">
    <property type="entry name" value="UvrD-helicase"/>
    <property type="match status" value="1"/>
</dbReference>
<evidence type="ECO:0000256" key="9">
    <source>
        <dbReference type="ARBA" id="ARBA00034808"/>
    </source>
</evidence>
<dbReference type="EC" id="5.6.2.4" evidence="9"/>
<evidence type="ECO:0000259" key="13">
    <source>
        <dbReference type="PROSITE" id="PS51198"/>
    </source>
</evidence>
<evidence type="ECO:0000256" key="3">
    <source>
        <dbReference type="ARBA" id="ARBA00022801"/>
    </source>
</evidence>
<evidence type="ECO:0000313" key="14">
    <source>
        <dbReference type="EMBL" id="BCS85852.1"/>
    </source>
</evidence>
<evidence type="ECO:0000256" key="4">
    <source>
        <dbReference type="ARBA" id="ARBA00022806"/>
    </source>
</evidence>
<evidence type="ECO:0000256" key="8">
    <source>
        <dbReference type="ARBA" id="ARBA00034617"/>
    </source>
</evidence>
<dbReference type="SMART" id="SM00479">
    <property type="entry name" value="EXOIII"/>
    <property type="match status" value="1"/>
</dbReference>
<evidence type="ECO:0000256" key="2">
    <source>
        <dbReference type="ARBA" id="ARBA00022741"/>
    </source>
</evidence>
<dbReference type="EMBL" id="AP024484">
    <property type="protein sequence ID" value="BCS85852.1"/>
    <property type="molecule type" value="Genomic_DNA"/>
</dbReference>
<keyword evidence="2 12" id="KW-0547">Nucleotide-binding</keyword>
<dbReference type="CDD" id="cd06127">
    <property type="entry name" value="DEDDh"/>
    <property type="match status" value="1"/>
</dbReference>
<gene>
    <name evidence="14" type="ORF">prwr041_17450</name>
</gene>
<evidence type="ECO:0000256" key="1">
    <source>
        <dbReference type="ARBA" id="ARBA00009922"/>
    </source>
</evidence>
<dbReference type="InterPro" id="IPR036397">
    <property type="entry name" value="RNaseH_sf"/>
</dbReference>
<name>A0ABM7NZ86_9BACT</name>
<dbReference type="Gene3D" id="1.10.10.160">
    <property type="match status" value="2"/>
</dbReference>
<comment type="catalytic activity">
    <reaction evidence="8">
        <text>Couples ATP hydrolysis with the unwinding of duplex DNA by translocating in the 3'-5' direction.</text>
        <dbReference type="EC" id="5.6.2.4"/>
    </reaction>
</comment>
<keyword evidence="15" id="KW-1185">Reference proteome</keyword>
<dbReference type="InterPro" id="IPR027417">
    <property type="entry name" value="P-loop_NTPase"/>
</dbReference>
<dbReference type="InterPro" id="IPR013986">
    <property type="entry name" value="DExx_box_DNA_helicase_dom_sf"/>
</dbReference>
<dbReference type="PANTHER" id="PTHR11070">
    <property type="entry name" value="UVRD / RECB / PCRA DNA HELICASE FAMILY MEMBER"/>
    <property type="match status" value="1"/>
</dbReference>
<dbReference type="InterPro" id="IPR013520">
    <property type="entry name" value="Ribonucl_H"/>
</dbReference>
<comment type="catalytic activity">
    <reaction evidence="11">
        <text>ATP + H2O = ADP + phosphate + H(+)</text>
        <dbReference type="Rhea" id="RHEA:13065"/>
        <dbReference type="ChEBI" id="CHEBI:15377"/>
        <dbReference type="ChEBI" id="CHEBI:15378"/>
        <dbReference type="ChEBI" id="CHEBI:30616"/>
        <dbReference type="ChEBI" id="CHEBI:43474"/>
        <dbReference type="ChEBI" id="CHEBI:456216"/>
        <dbReference type="EC" id="5.6.2.4"/>
    </reaction>
</comment>
<dbReference type="Proteomes" id="UP001319045">
    <property type="component" value="Chromosome"/>
</dbReference>
<evidence type="ECO:0000256" key="10">
    <source>
        <dbReference type="ARBA" id="ARBA00034923"/>
    </source>
</evidence>
<feature type="binding site" evidence="12">
    <location>
        <begin position="26"/>
        <end position="33"/>
    </location>
    <ligand>
        <name>ATP</name>
        <dbReference type="ChEBI" id="CHEBI:30616"/>
    </ligand>
</feature>
<dbReference type="InterPro" id="IPR014016">
    <property type="entry name" value="UvrD-like_ATP-bd"/>
</dbReference>
<evidence type="ECO:0000256" key="11">
    <source>
        <dbReference type="ARBA" id="ARBA00048988"/>
    </source>
</evidence>
<keyword evidence="7" id="KW-0413">Isomerase</keyword>
<evidence type="ECO:0000256" key="7">
    <source>
        <dbReference type="ARBA" id="ARBA00023235"/>
    </source>
</evidence>
<dbReference type="InterPro" id="IPR000212">
    <property type="entry name" value="DNA_helicase_UvrD/REP"/>
</dbReference>
<keyword evidence="6" id="KW-0238">DNA-binding</keyword>
<evidence type="ECO:0000256" key="5">
    <source>
        <dbReference type="ARBA" id="ARBA00022840"/>
    </source>
</evidence>
<organism evidence="14 15">
    <name type="scientific">Prevotella herbatica</name>
    <dbReference type="NCBI Taxonomy" id="2801997"/>
    <lineage>
        <taxon>Bacteria</taxon>
        <taxon>Pseudomonadati</taxon>
        <taxon>Bacteroidota</taxon>
        <taxon>Bacteroidia</taxon>
        <taxon>Bacteroidales</taxon>
        <taxon>Prevotellaceae</taxon>
        <taxon>Prevotella</taxon>
    </lineage>
</organism>
<accession>A0ABM7NZ86</accession>
<dbReference type="Gene3D" id="1.10.486.10">
    <property type="entry name" value="PCRA, domain 4"/>
    <property type="match status" value="1"/>
</dbReference>
<dbReference type="PANTHER" id="PTHR11070:SF2">
    <property type="entry name" value="ATP-DEPENDENT DNA HELICASE SRS2"/>
    <property type="match status" value="1"/>
</dbReference>
<keyword evidence="3 12" id="KW-0378">Hydrolase</keyword>
<dbReference type="InterPro" id="IPR012337">
    <property type="entry name" value="RNaseH-like_sf"/>
</dbReference>
<feature type="domain" description="UvrD-like helicase ATP-binding" evidence="13">
    <location>
        <begin position="5"/>
        <end position="336"/>
    </location>
</feature>
<dbReference type="Pfam" id="PF13361">
    <property type="entry name" value="UvrD_C"/>
    <property type="match status" value="1"/>
</dbReference>
<dbReference type="InterPro" id="IPR014017">
    <property type="entry name" value="DNA_helicase_UvrD-like_C"/>
</dbReference>
<evidence type="ECO:0000256" key="6">
    <source>
        <dbReference type="ARBA" id="ARBA00023125"/>
    </source>
</evidence>